<evidence type="ECO:0000259" key="5">
    <source>
        <dbReference type="PROSITE" id="PS50111"/>
    </source>
</evidence>
<dbReference type="InterPro" id="IPR004089">
    <property type="entry name" value="MCPsignal_dom"/>
</dbReference>
<organism evidence="6 7">
    <name type="scientific">Clostridium thailandense</name>
    <dbReference type="NCBI Taxonomy" id="2794346"/>
    <lineage>
        <taxon>Bacteria</taxon>
        <taxon>Bacillati</taxon>
        <taxon>Bacillota</taxon>
        <taxon>Clostridia</taxon>
        <taxon>Eubacteriales</taxon>
        <taxon>Clostridiaceae</taxon>
        <taxon>Clostridium</taxon>
    </lineage>
</organism>
<dbReference type="InterPro" id="IPR047347">
    <property type="entry name" value="YvaQ-like_sensor"/>
</dbReference>
<dbReference type="PANTHER" id="PTHR43531">
    <property type="entry name" value="PROTEIN ICFG"/>
    <property type="match status" value="1"/>
</dbReference>
<dbReference type="EMBL" id="JAEEGC010000191">
    <property type="protein sequence ID" value="MBV7276621.1"/>
    <property type="molecule type" value="Genomic_DNA"/>
</dbReference>
<accession>A0A949WTV2</accession>
<gene>
    <name evidence="6" type="ORF">I6U48_27495</name>
</gene>
<dbReference type="Pfam" id="PF12729">
    <property type="entry name" value="4HB_MCP_1"/>
    <property type="match status" value="1"/>
</dbReference>
<dbReference type="AlphaFoldDB" id="A0A949WTV2"/>
<keyword evidence="3" id="KW-0807">Transducer</keyword>
<dbReference type="SMART" id="SM00283">
    <property type="entry name" value="MA"/>
    <property type="match status" value="1"/>
</dbReference>
<feature type="domain" description="Methyl-accepting transducer" evidence="5">
    <location>
        <begin position="229"/>
        <end position="458"/>
    </location>
</feature>
<dbReference type="PANTHER" id="PTHR43531:SF14">
    <property type="entry name" value="METHYL-ACCEPTING CHEMOTAXIS PROTEIN I-RELATED"/>
    <property type="match status" value="1"/>
</dbReference>
<feature type="transmembrane region" description="Helical" evidence="4">
    <location>
        <begin position="191"/>
        <end position="215"/>
    </location>
</feature>
<keyword evidence="4" id="KW-0812">Transmembrane</keyword>
<evidence type="ECO:0000313" key="6">
    <source>
        <dbReference type="EMBL" id="MBV7276621.1"/>
    </source>
</evidence>
<proteinExistence type="inferred from homology"/>
<dbReference type="GO" id="GO:0004888">
    <property type="term" value="F:transmembrane signaling receptor activity"/>
    <property type="evidence" value="ECO:0007669"/>
    <property type="project" value="TreeGrafter"/>
</dbReference>
<comment type="similarity">
    <text evidence="2">Belongs to the methyl-accepting chemotaxis (MCP) protein family.</text>
</comment>
<evidence type="ECO:0000313" key="7">
    <source>
        <dbReference type="Proteomes" id="UP000694308"/>
    </source>
</evidence>
<evidence type="ECO:0000256" key="3">
    <source>
        <dbReference type="PROSITE-ProRule" id="PRU00284"/>
    </source>
</evidence>
<dbReference type="CDD" id="cd11386">
    <property type="entry name" value="MCP_signal"/>
    <property type="match status" value="1"/>
</dbReference>
<dbReference type="InterPro" id="IPR024478">
    <property type="entry name" value="HlyB_4HB_MCP"/>
</dbReference>
<keyword evidence="4" id="KW-0472">Membrane</keyword>
<evidence type="ECO:0000256" key="1">
    <source>
        <dbReference type="ARBA" id="ARBA00022481"/>
    </source>
</evidence>
<dbReference type="GO" id="GO:0007165">
    <property type="term" value="P:signal transduction"/>
    <property type="evidence" value="ECO:0007669"/>
    <property type="project" value="UniProtKB-KW"/>
</dbReference>
<dbReference type="InterPro" id="IPR051310">
    <property type="entry name" value="MCP_chemotaxis"/>
</dbReference>
<dbReference type="GO" id="GO:0006935">
    <property type="term" value="P:chemotaxis"/>
    <property type="evidence" value="ECO:0007669"/>
    <property type="project" value="TreeGrafter"/>
</dbReference>
<evidence type="ECO:0000256" key="2">
    <source>
        <dbReference type="ARBA" id="ARBA00029447"/>
    </source>
</evidence>
<comment type="caution">
    <text evidence="6">The sequence shown here is derived from an EMBL/GenBank/DDBJ whole genome shotgun (WGS) entry which is preliminary data.</text>
</comment>
<keyword evidence="1" id="KW-0488">Methylation</keyword>
<dbReference type="PROSITE" id="PS50111">
    <property type="entry name" value="CHEMOTAXIS_TRANSDUC_2"/>
    <property type="match status" value="1"/>
</dbReference>
<feature type="transmembrane region" description="Helical" evidence="4">
    <location>
        <begin position="12"/>
        <end position="32"/>
    </location>
</feature>
<protein>
    <submittedName>
        <fullName evidence="6">Methyl-accepting chemotaxis protein</fullName>
    </submittedName>
</protein>
<keyword evidence="7" id="KW-1185">Reference proteome</keyword>
<dbReference type="RefSeq" id="WP_218323702.1">
    <property type="nucleotide sequence ID" value="NZ_JAEEGC010000191.1"/>
</dbReference>
<dbReference type="Proteomes" id="UP000694308">
    <property type="component" value="Unassembled WGS sequence"/>
</dbReference>
<dbReference type="CDD" id="cd19411">
    <property type="entry name" value="MCP2201-like_sensor"/>
    <property type="match status" value="1"/>
</dbReference>
<reference evidence="6" key="1">
    <citation type="submission" date="2020-12" db="EMBL/GenBank/DDBJ databases">
        <title>Clostridium thailandense sp. nov., a novel acetogenic bacterium isolated from peat land soil in Thailand.</title>
        <authorList>
            <person name="Chaikitkaew S."/>
            <person name="Birkeland N.K."/>
        </authorList>
    </citation>
    <scope>NUCLEOTIDE SEQUENCE</scope>
    <source>
        <strain evidence="6">PL3</strain>
    </source>
</reference>
<dbReference type="Pfam" id="PF00015">
    <property type="entry name" value="MCPsignal"/>
    <property type="match status" value="1"/>
</dbReference>
<sequence length="537" mass="58623">MDFKKWRIRNKLIFSIVLSFVMFIIMGAFAIIQAGKIFSNGDYIATNTVDSVDTAHSIDTLESDYVVDQYKHIITEDKDQMAALEKSMTAKNDQIQQLIQKYTAELITNDEDRKIISDVKQEWSDYLTISGKVIVLSRDLKTAESMKLMDEQGTPAVNKVGDSLKSLVQFNQKFSKDSETKLKQDYSNVKLITTIFLIVGSVIMILINMMILISITRPLAFNSDKLDQAARMIASASSQLAGSSQMLAEASSEQASSIEEVSATMDESSSMVIQSTENTRQASSLAKLANEAAGTASSEMSEMMVSMEEIKKSSAEISKIIKVIDEIAFQTNILALNAAVEAARAGDAGKGFAVVAEEVRNLAQRSAKAAKDTAAIIENNIQLSTKGGEASIKVNEVLNDISSRVDKLNNLMSEIAAASQEQAQGIEQVNRAISQMENVTQQNASGAEETASSAEELNAQALVLEEVVGQLNRMVNGAKESSNRHIGASNMLKSKKTSSRFMKNIPLNGSTHKVTAMKKSNSLRSEDIIPLDEDDEF</sequence>
<keyword evidence="4" id="KW-1133">Transmembrane helix</keyword>
<name>A0A949WTV2_9CLOT</name>
<evidence type="ECO:0000256" key="4">
    <source>
        <dbReference type="SAM" id="Phobius"/>
    </source>
</evidence>
<dbReference type="GO" id="GO:0005886">
    <property type="term" value="C:plasma membrane"/>
    <property type="evidence" value="ECO:0007669"/>
    <property type="project" value="TreeGrafter"/>
</dbReference>